<keyword evidence="8 11" id="KW-0862">Zinc</keyword>
<evidence type="ECO:0000256" key="6">
    <source>
        <dbReference type="ARBA" id="ARBA00022729"/>
    </source>
</evidence>
<dbReference type="EMBL" id="KZ678155">
    <property type="protein sequence ID" value="PSN59570.1"/>
    <property type="molecule type" value="Genomic_DNA"/>
</dbReference>
<comment type="subunit">
    <text evidence="2">Monomer.</text>
</comment>
<comment type="cofactor">
    <cofactor evidence="1">
        <name>Zn(2+)</name>
        <dbReference type="ChEBI" id="CHEBI:29105"/>
    </cofactor>
</comment>
<dbReference type="Pfam" id="PF04389">
    <property type="entry name" value="Peptidase_M28"/>
    <property type="match status" value="1"/>
</dbReference>
<keyword evidence="9" id="KW-1015">Disulfide bond</keyword>
<feature type="domain" description="Peptidase M28" evidence="12">
    <location>
        <begin position="157"/>
        <end position="364"/>
    </location>
</feature>
<dbReference type="FunFam" id="3.40.630.10:FF:000042">
    <property type="entry name" value="Peptide hydrolase"/>
    <property type="match status" value="1"/>
</dbReference>
<dbReference type="SUPFAM" id="SSF53187">
    <property type="entry name" value="Zn-dependent exopeptidases"/>
    <property type="match status" value="1"/>
</dbReference>
<evidence type="ECO:0000256" key="4">
    <source>
        <dbReference type="ARBA" id="ARBA00022670"/>
    </source>
</evidence>
<evidence type="ECO:0000256" key="9">
    <source>
        <dbReference type="ARBA" id="ARBA00023157"/>
    </source>
</evidence>
<dbReference type="CDD" id="cd03879">
    <property type="entry name" value="M28_AAP"/>
    <property type="match status" value="1"/>
</dbReference>
<gene>
    <name evidence="13" type="ORF">BS50DRAFT_565520</name>
</gene>
<keyword evidence="14" id="KW-1185">Reference proteome</keyword>
<feature type="signal peptide" evidence="11">
    <location>
        <begin position="1"/>
        <end position="17"/>
    </location>
</feature>
<organism evidence="13 14">
    <name type="scientific">Corynespora cassiicola Philippines</name>
    <dbReference type="NCBI Taxonomy" id="1448308"/>
    <lineage>
        <taxon>Eukaryota</taxon>
        <taxon>Fungi</taxon>
        <taxon>Dikarya</taxon>
        <taxon>Ascomycota</taxon>
        <taxon>Pezizomycotina</taxon>
        <taxon>Dothideomycetes</taxon>
        <taxon>Pleosporomycetidae</taxon>
        <taxon>Pleosporales</taxon>
        <taxon>Corynesporascaceae</taxon>
        <taxon>Corynespora</taxon>
    </lineage>
</organism>
<evidence type="ECO:0000313" key="14">
    <source>
        <dbReference type="Proteomes" id="UP000240883"/>
    </source>
</evidence>
<dbReference type="GO" id="GO:0004177">
    <property type="term" value="F:aminopeptidase activity"/>
    <property type="evidence" value="ECO:0007669"/>
    <property type="project" value="UniProtKB-KW"/>
</dbReference>
<dbReference type="AlphaFoldDB" id="A0A2T2N2C3"/>
<evidence type="ECO:0000256" key="8">
    <source>
        <dbReference type="ARBA" id="ARBA00022833"/>
    </source>
</evidence>
<evidence type="ECO:0000256" key="5">
    <source>
        <dbReference type="ARBA" id="ARBA00022723"/>
    </source>
</evidence>
<dbReference type="Gene3D" id="3.40.630.10">
    <property type="entry name" value="Zn peptidases"/>
    <property type="match status" value="1"/>
</dbReference>
<feature type="chain" id="PRO_5015376708" description="Peptide hydrolase" evidence="11">
    <location>
        <begin position="18"/>
        <end position="374"/>
    </location>
</feature>
<evidence type="ECO:0000256" key="2">
    <source>
        <dbReference type="ARBA" id="ARBA00011245"/>
    </source>
</evidence>
<dbReference type="PANTHER" id="PTHR12147:SF56">
    <property type="entry name" value="AMINOPEPTIDASE YDR415C-RELATED"/>
    <property type="match status" value="1"/>
</dbReference>
<evidence type="ECO:0000256" key="3">
    <source>
        <dbReference type="ARBA" id="ARBA00022438"/>
    </source>
</evidence>
<sequence>MKAIALLAAACATAVLGEPEEVKPRALVTIETAPGETRQITEEERWDLLSGGGCGSHFFDITAYNAEPIALKAHAAYPSKFKYNKDIKKLFPQLKWNNIKKNLEHYSTYHTRFSETQTGAEAAEWLLEQVQGVVKKSKKSGVTAEAFTHAAWPQKSVIVTIPGRSNRTVIVGAHLDSVNSRDRMNGRAPGVDDNGTGSFTILEALRVFLSEKNVKAGKIPNTIEFHWYAAEEGGLRGSQDIFTQYAAASRDVWAMLNQDMTGYSKGTIDAGKPESFGLITDFTDPTLNEYISRVIEEYTDITYVESQCGYACSDHGSANRNGYPSSFVFEAAFEYRNPHIHTANDTIEHIDPDHVLQHAQLVLGYLYELGFSKE</sequence>
<proteinExistence type="inferred from homology"/>
<evidence type="ECO:0000256" key="11">
    <source>
        <dbReference type="RuleBase" id="RU361240"/>
    </source>
</evidence>
<protein>
    <recommendedName>
        <fullName evidence="11">Peptide hydrolase</fullName>
        <ecNumber evidence="11">3.4.-.-</ecNumber>
    </recommendedName>
</protein>
<evidence type="ECO:0000259" key="12">
    <source>
        <dbReference type="Pfam" id="PF04389"/>
    </source>
</evidence>
<dbReference type="Proteomes" id="UP000240883">
    <property type="component" value="Unassembled WGS sequence"/>
</dbReference>
<keyword evidence="7 11" id="KW-0378">Hydrolase</keyword>
<dbReference type="OrthoDB" id="2214at2759"/>
<comment type="similarity">
    <text evidence="10">Belongs to the peptidase M28 family. M28E subfamily.</text>
</comment>
<dbReference type="PANTHER" id="PTHR12147">
    <property type="entry name" value="METALLOPEPTIDASE M28 FAMILY MEMBER"/>
    <property type="match status" value="1"/>
</dbReference>
<dbReference type="EC" id="3.4.-.-" evidence="11"/>
<evidence type="ECO:0000313" key="13">
    <source>
        <dbReference type="EMBL" id="PSN59570.1"/>
    </source>
</evidence>
<evidence type="ECO:0000256" key="7">
    <source>
        <dbReference type="ARBA" id="ARBA00022801"/>
    </source>
</evidence>
<dbReference type="GO" id="GO:0046872">
    <property type="term" value="F:metal ion binding"/>
    <property type="evidence" value="ECO:0007669"/>
    <property type="project" value="UniProtKB-KW"/>
</dbReference>
<keyword evidence="6 11" id="KW-0732">Signal</keyword>
<dbReference type="InterPro" id="IPR045175">
    <property type="entry name" value="M28_fam"/>
</dbReference>
<evidence type="ECO:0000256" key="10">
    <source>
        <dbReference type="ARBA" id="ARBA00043962"/>
    </source>
</evidence>
<dbReference type="InterPro" id="IPR007484">
    <property type="entry name" value="Peptidase_M28"/>
</dbReference>
<dbReference type="STRING" id="1448308.A0A2T2N2C3"/>
<dbReference type="GO" id="GO:0008235">
    <property type="term" value="F:metalloexopeptidase activity"/>
    <property type="evidence" value="ECO:0007669"/>
    <property type="project" value="InterPro"/>
</dbReference>
<keyword evidence="3" id="KW-0031">Aminopeptidase</keyword>
<evidence type="ECO:0000256" key="1">
    <source>
        <dbReference type="ARBA" id="ARBA00001947"/>
    </source>
</evidence>
<reference evidence="13 14" key="1">
    <citation type="journal article" date="2018" name="Front. Microbiol.">
        <title>Genome-Wide Analysis of Corynespora cassiicola Leaf Fall Disease Putative Effectors.</title>
        <authorList>
            <person name="Lopez D."/>
            <person name="Ribeiro S."/>
            <person name="Label P."/>
            <person name="Fumanal B."/>
            <person name="Venisse J.S."/>
            <person name="Kohler A."/>
            <person name="de Oliveira R.R."/>
            <person name="Labutti K."/>
            <person name="Lipzen A."/>
            <person name="Lail K."/>
            <person name="Bauer D."/>
            <person name="Ohm R.A."/>
            <person name="Barry K.W."/>
            <person name="Spatafora J."/>
            <person name="Grigoriev I.V."/>
            <person name="Martin F.M."/>
            <person name="Pujade-Renaud V."/>
        </authorList>
    </citation>
    <scope>NUCLEOTIDE SEQUENCE [LARGE SCALE GENOMIC DNA]</scope>
    <source>
        <strain evidence="13 14">Philippines</strain>
    </source>
</reference>
<keyword evidence="4 11" id="KW-0645">Protease</keyword>
<keyword evidence="5 11" id="KW-0479">Metal-binding</keyword>
<dbReference type="GO" id="GO:0006508">
    <property type="term" value="P:proteolysis"/>
    <property type="evidence" value="ECO:0007669"/>
    <property type="project" value="UniProtKB-KW"/>
</dbReference>
<accession>A0A2T2N2C3</accession>
<name>A0A2T2N2C3_CORCC</name>